<gene>
    <name evidence="1" type="ORF">J2752_000456</name>
</gene>
<proteinExistence type="predicted"/>
<dbReference type="Proteomes" id="UP000765891">
    <property type="component" value="Unassembled WGS sequence"/>
</dbReference>
<evidence type="ECO:0000313" key="1">
    <source>
        <dbReference type="EMBL" id="MBP1953575.1"/>
    </source>
</evidence>
<dbReference type="AlphaFoldDB" id="A0A8T4GK77"/>
<organism evidence="1 2">
    <name type="scientific">Halarchaeum rubridurum</name>
    <dbReference type="NCBI Taxonomy" id="489911"/>
    <lineage>
        <taxon>Archaea</taxon>
        <taxon>Methanobacteriati</taxon>
        <taxon>Methanobacteriota</taxon>
        <taxon>Stenosarchaea group</taxon>
        <taxon>Halobacteria</taxon>
        <taxon>Halobacteriales</taxon>
        <taxon>Halobacteriaceae</taxon>
    </lineage>
</organism>
<dbReference type="EMBL" id="JAGGKO010000001">
    <property type="protein sequence ID" value="MBP1953575.1"/>
    <property type="molecule type" value="Genomic_DNA"/>
</dbReference>
<protein>
    <submittedName>
        <fullName evidence="1">Uncharacterized protein</fullName>
    </submittedName>
</protein>
<evidence type="ECO:0000313" key="2">
    <source>
        <dbReference type="Proteomes" id="UP000765891"/>
    </source>
</evidence>
<reference evidence="1" key="1">
    <citation type="submission" date="2021-03" db="EMBL/GenBank/DDBJ databases">
        <title>Genomic Encyclopedia of Type Strains, Phase IV (KMG-IV): sequencing the most valuable type-strain genomes for metagenomic binning, comparative biology and taxonomic classification.</title>
        <authorList>
            <person name="Goeker M."/>
        </authorList>
    </citation>
    <scope>NUCLEOTIDE SEQUENCE</scope>
    <source>
        <strain evidence="1">DSM 22443</strain>
    </source>
</reference>
<comment type="caution">
    <text evidence="1">The sequence shown here is derived from an EMBL/GenBank/DDBJ whole genome shotgun (WGS) entry which is preliminary data.</text>
</comment>
<accession>A0A8T4GK77</accession>
<sequence length="39" mass="4490">MYEVEQFGFANIAGAGQLTDAQHTFLMYARTERARRNQP</sequence>
<name>A0A8T4GK77_9EURY</name>